<dbReference type="PANTHER" id="PTHR23501">
    <property type="entry name" value="MAJOR FACILITATOR SUPERFAMILY"/>
    <property type="match status" value="1"/>
</dbReference>
<feature type="transmembrane region" description="Helical" evidence="6">
    <location>
        <begin position="212"/>
        <end position="236"/>
    </location>
</feature>
<dbReference type="GO" id="GO:0005886">
    <property type="term" value="C:plasma membrane"/>
    <property type="evidence" value="ECO:0007669"/>
    <property type="project" value="TreeGrafter"/>
</dbReference>
<feature type="transmembrane region" description="Helical" evidence="6">
    <location>
        <begin position="345"/>
        <end position="362"/>
    </location>
</feature>
<organism evidence="7 8">
    <name type="scientific">Paenirhodobacter populi</name>
    <dbReference type="NCBI Taxonomy" id="2306993"/>
    <lineage>
        <taxon>Bacteria</taxon>
        <taxon>Pseudomonadati</taxon>
        <taxon>Pseudomonadota</taxon>
        <taxon>Alphaproteobacteria</taxon>
        <taxon>Rhodobacterales</taxon>
        <taxon>Rhodobacter group</taxon>
        <taxon>Paenirhodobacter</taxon>
    </lineage>
</organism>
<evidence type="ECO:0000256" key="6">
    <source>
        <dbReference type="SAM" id="Phobius"/>
    </source>
</evidence>
<feature type="transmembrane region" description="Helical" evidence="6">
    <location>
        <begin position="148"/>
        <end position="168"/>
    </location>
</feature>
<name>A0A443J4Q8_9RHOB</name>
<evidence type="ECO:0000256" key="4">
    <source>
        <dbReference type="ARBA" id="ARBA00022989"/>
    </source>
</evidence>
<feature type="transmembrane region" description="Helical" evidence="6">
    <location>
        <begin position="21"/>
        <end position="41"/>
    </location>
</feature>
<keyword evidence="4 6" id="KW-1133">Transmembrane helix</keyword>
<proteinExistence type="predicted"/>
<feature type="transmembrane region" description="Helical" evidence="6">
    <location>
        <begin position="406"/>
        <end position="429"/>
    </location>
</feature>
<dbReference type="Proteomes" id="UP000285710">
    <property type="component" value="Unassembled WGS sequence"/>
</dbReference>
<dbReference type="GO" id="GO:0022857">
    <property type="term" value="F:transmembrane transporter activity"/>
    <property type="evidence" value="ECO:0007669"/>
    <property type="project" value="TreeGrafter"/>
</dbReference>
<evidence type="ECO:0000313" key="8">
    <source>
        <dbReference type="Proteomes" id="UP000285710"/>
    </source>
</evidence>
<feature type="transmembrane region" description="Helical" evidence="6">
    <location>
        <begin position="61"/>
        <end position="78"/>
    </location>
</feature>
<keyword evidence="2" id="KW-0813">Transport</keyword>
<keyword evidence="5 6" id="KW-0472">Membrane</keyword>
<feature type="transmembrane region" description="Helical" evidence="6">
    <location>
        <begin position="90"/>
        <end position="108"/>
    </location>
</feature>
<dbReference type="EMBL" id="SAUW01000001">
    <property type="protein sequence ID" value="RWR15548.1"/>
    <property type="molecule type" value="Genomic_DNA"/>
</dbReference>
<comment type="caution">
    <text evidence="7">The sequence shown here is derived from an EMBL/GenBank/DDBJ whole genome shotgun (WGS) entry which is preliminary data.</text>
</comment>
<dbReference type="PANTHER" id="PTHR23501:SF191">
    <property type="entry name" value="VACUOLAR BASIC AMINO ACID TRANSPORTER 4"/>
    <property type="match status" value="1"/>
</dbReference>
<dbReference type="InterPro" id="IPR036259">
    <property type="entry name" value="MFS_trans_sf"/>
</dbReference>
<feature type="transmembrane region" description="Helical" evidence="6">
    <location>
        <begin position="500"/>
        <end position="520"/>
    </location>
</feature>
<dbReference type="AlphaFoldDB" id="A0A443J4Q8"/>
<dbReference type="RefSeq" id="WP_128268564.1">
    <property type="nucleotide sequence ID" value="NZ_SAUW01000001.1"/>
</dbReference>
<feature type="transmembrane region" description="Helical" evidence="6">
    <location>
        <begin position="315"/>
        <end position="338"/>
    </location>
</feature>
<feature type="transmembrane region" description="Helical" evidence="6">
    <location>
        <begin position="276"/>
        <end position="295"/>
    </location>
</feature>
<evidence type="ECO:0000256" key="1">
    <source>
        <dbReference type="ARBA" id="ARBA00004127"/>
    </source>
</evidence>
<keyword evidence="8" id="KW-1185">Reference proteome</keyword>
<evidence type="ECO:0000256" key="2">
    <source>
        <dbReference type="ARBA" id="ARBA00022448"/>
    </source>
</evidence>
<feature type="transmembrane region" description="Helical" evidence="6">
    <location>
        <begin position="242"/>
        <end position="264"/>
    </location>
</feature>
<feature type="transmembrane region" description="Helical" evidence="6">
    <location>
        <begin position="180"/>
        <end position="200"/>
    </location>
</feature>
<evidence type="ECO:0000256" key="3">
    <source>
        <dbReference type="ARBA" id="ARBA00022692"/>
    </source>
</evidence>
<comment type="subcellular location">
    <subcellularLocation>
        <location evidence="1">Endomembrane system</location>
        <topology evidence="1">Multi-pass membrane protein</topology>
    </subcellularLocation>
</comment>
<accession>A0A443J4Q8</accession>
<dbReference type="GO" id="GO:0012505">
    <property type="term" value="C:endomembrane system"/>
    <property type="evidence" value="ECO:0007669"/>
    <property type="project" value="UniProtKB-SubCell"/>
</dbReference>
<dbReference type="Gene3D" id="1.20.1250.20">
    <property type="entry name" value="MFS general substrate transporter like domains"/>
    <property type="match status" value="1"/>
</dbReference>
<protein>
    <submittedName>
        <fullName evidence="7">MFS transporter</fullName>
    </submittedName>
</protein>
<reference evidence="7 8" key="1">
    <citation type="submission" date="2019-01" db="EMBL/GenBank/DDBJ databases">
        <title>Sinorhodobacter populi sp. nov. isolated from the symptomatic bark tissue of Populus euramericana canker.</title>
        <authorList>
            <person name="Xu G."/>
        </authorList>
    </citation>
    <scope>NUCLEOTIDE SEQUENCE [LARGE SCALE GENOMIC DNA]</scope>
    <source>
        <strain evidence="7 8">2D-5</strain>
    </source>
</reference>
<feature type="transmembrane region" description="Helical" evidence="6">
    <location>
        <begin position="374"/>
        <end position="399"/>
    </location>
</feature>
<feature type="transmembrane region" description="Helical" evidence="6">
    <location>
        <begin position="114"/>
        <end position="136"/>
    </location>
</feature>
<evidence type="ECO:0000313" key="7">
    <source>
        <dbReference type="EMBL" id="RWR15548.1"/>
    </source>
</evidence>
<sequence length="540" mass="58533">MSEPAQNPAPQPAPQMSLPRTIAYMSAAVLIALGAGLGQGFVSANISQIAGDLGVTTTEASWLLIAFIVPRSCLPILLIKIRTQYGLRRFTEISTIVYVLADFAAVWMDDLRSAILVEFLSGSASASLSTLAFLYMIEPLSQQWRMRLGLPMALCFLAMGPSFARVISPALIGDGGLLRVHLMALGMALISLVSVYVLPLRPVPHMKVIRPLDLISFALIACGFSAVITGFVIGPLRWWTDAPWLGALLAAGVGAFAVAMVIELHRKEPLLDIRWLASPAMVHLTGALLIFRIILSEQSTGAPRMFQVLGVAPSQLVTLFSVICLFTLLGTLACVAWMKPTRVPQFHFVALILIACGAWMDSQATMDTRPEQMILSQAMIAFAGMLFMPPAMITGLISAMKKGPQYILSFIIIYISTQSVGGMIGSGLFTTLVNHRQAFHYQGLMEELATTRPIVAQTLTDQATALAPQITDAALRRAQVVTQMATDASNQAYVMAYNDLYFLTFLLAVLAASALCLHVFRDWLAARIEARRTPTPETSS</sequence>
<dbReference type="SUPFAM" id="SSF103473">
    <property type="entry name" value="MFS general substrate transporter"/>
    <property type="match status" value="1"/>
</dbReference>
<reference evidence="7 8" key="2">
    <citation type="submission" date="2019-01" db="EMBL/GenBank/DDBJ databases">
        <authorList>
            <person name="Li Y."/>
        </authorList>
    </citation>
    <scope>NUCLEOTIDE SEQUENCE [LARGE SCALE GENOMIC DNA]</scope>
    <source>
        <strain evidence="7 8">2D-5</strain>
    </source>
</reference>
<evidence type="ECO:0000256" key="5">
    <source>
        <dbReference type="ARBA" id="ARBA00023136"/>
    </source>
</evidence>
<gene>
    <name evidence="7" type="ORF">D2T33_01355</name>
</gene>
<keyword evidence="3 6" id="KW-0812">Transmembrane</keyword>